<evidence type="ECO:0000256" key="2">
    <source>
        <dbReference type="ARBA" id="ARBA00022475"/>
    </source>
</evidence>
<dbReference type="EnsemblBacteria" id="AAT83303">
    <property type="protein sequence ID" value="AAT83303"/>
    <property type="gene ID" value="PPA1559"/>
</dbReference>
<keyword evidence="9 12" id="KW-0472">Membrane</keyword>
<reference evidence="13 14" key="1">
    <citation type="journal article" date="2004" name="Science">
        <title>The complete genome sequence of Propionibacterium acnes, a commensal of human skin.</title>
        <authorList>
            <person name="Bruggemann H."/>
            <person name="Henne A."/>
            <person name="Hoster F."/>
            <person name="Liesegang H."/>
            <person name="Wiezer A."/>
            <person name="Strittmatter A."/>
            <person name="Hujer S."/>
            <person name="Durre P."/>
            <person name="Gottschalk G."/>
        </authorList>
    </citation>
    <scope>NUCLEOTIDE SEQUENCE [LARGE SCALE GENOMIC DNA]</scope>
    <source>
        <strain evidence="14">DSM 16379 / KPA171202</strain>
    </source>
</reference>
<evidence type="ECO:0000256" key="12">
    <source>
        <dbReference type="SAM" id="Phobius"/>
    </source>
</evidence>
<name>Q6A7G2_CUTAK</name>
<keyword evidence="3 12" id="KW-0812">Transmembrane</keyword>
<evidence type="ECO:0000256" key="9">
    <source>
        <dbReference type="ARBA" id="ARBA00023136"/>
    </source>
</evidence>
<evidence type="ECO:0000256" key="8">
    <source>
        <dbReference type="ARBA" id="ARBA00023133"/>
    </source>
</evidence>
<protein>
    <submittedName>
        <fullName evidence="13">Conserved membrane protein</fullName>
    </submittedName>
</protein>
<keyword evidence="10" id="KW-1015">Disulfide bond</keyword>
<keyword evidence="7" id="KW-0408">Iron</keyword>
<dbReference type="eggNOG" id="COG1612">
    <property type="taxonomic scope" value="Bacteria"/>
</dbReference>
<dbReference type="EMBL" id="AE017283">
    <property type="protein sequence ID" value="AAT83303.1"/>
    <property type="molecule type" value="Genomic_DNA"/>
</dbReference>
<feature type="transmembrane region" description="Helical" evidence="12">
    <location>
        <begin position="179"/>
        <end position="199"/>
    </location>
</feature>
<evidence type="ECO:0000256" key="11">
    <source>
        <dbReference type="ARBA" id="ARBA00023444"/>
    </source>
</evidence>
<dbReference type="KEGG" id="pac:PPA1559"/>
<dbReference type="PANTHER" id="PTHR35457:SF1">
    <property type="entry name" value="HEME A SYNTHASE"/>
    <property type="match status" value="1"/>
</dbReference>
<evidence type="ECO:0000256" key="4">
    <source>
        <dbReference type="ARBA" id="ARBA00022723"/>
    </source>
</evidence>
<dbReference type="GO" id="GO:0016491">
    <property type="term" value="F:oxidoreductase activity"/>
    <property type="evidence" value="ECO:0007669"/>
    <property type="project" value="UniProtKB-KW"/>
</dbReference>
<dbReference type="GO" id="GO:0006784">
    <property type="term" value="P:heme A biosynthetic process"/>
    <property type="evidence" value="ECO:0007669"/>
    <property type="project" value="InterPro"/>
</dbReference>
<dbReference type="InterPro" id="IPR003780">
    <property type="entry name" value="COX15/CtaA_fam"/>
</dbReference>
<feature type="transmembrane region" description="Helical" evidence="12">
    <location>
        <begin position="68"/>
        <end position="90"/>
    </location>
</feature>
<comment type="subcellular location">
    <subcellularLocation>
        <location evidence="1">Membrane</location>
        <topology evidence="1">Multi-pass membrane protein</topology>
    </subcellularLocation>
</comment>
<keyword evidence="8" id="KW-0350">Heme biosynthesis</keyword>
<dbReference type="Proteomes" id="UP000000603">
    <property type="component" value="Chromosome"/>
</dbReference>
<keyword evidence="5 12" id="KW-1133">Transmembrane helix</keyword>
<feature type="transmembrane region" description="Helical" evidence="12">
    <location>
        <begin position="128"/>
        <end position="146"/>
    </location>
</feature>
<evidence type="ECO:0000313" key="14">
    <source>
        <dbReference type="Proteomes" id="UP000000603"/>
    </source>
</evidence>
<feature type="transmembrane region" description="Helical" evidence="12">
    <location>
        <begin position="294"/>
        <end position="314"/>
    </location>
</feature>
<evidence type="ECO:0000256" key="7">
    <source>
        <dbReference type="ARBA" id="ARBA00023004"/>
    </source>
</evidence>
<dbReference type="GO" id="GO:0016020">
    <property type="term" value="C:membrane"/>
    <property type="evidence" value="ECO:0007669"/>
    <property type="project" value="UniProtKB-SubCell"/>
</dbReference>
<evidence type="ECO:0000256" key="5">
    <source>
        <dbReference type="ARBA" id="ARBA00022989"/>
    </source>
</evidence>
<evidence type="ECO:0000256" key="10">
    <source>
        <dbReference type="ARBA" id="ARBA00023157"/>
    </source>
</evidence>
<feature type="transmembrane region" description="Helical" evidence="12">
    <location>
        <begin position="320"/>
        <end position="342"/>
    </location>
</feature>
<sequence length="356" mass="37648">MAAGGLSEGHSPRHRCPAYCCPRRVTACLGSWTNSVVATSKPGGLGDSARTVGPKGVHVDLMTARDRLLYGWCIAALVTNMGIVVTGAVVRLTGSGLGCNTWPHCTAGSFTPHEAMGIHSFVEFGNRLLTFVLVAVAIGALVRCYRVKITAQLMALCWINLVSIALQAVIGGVSVRVGLNPFVVALHLLMSVAIILVNVKMIWLVGPHSCEAVDGLTMGLVRATVAMMCVVMWLGTVVTGSGPNAGDSGSARTGFNIETVARLHGISVWITVALTIACLAIATARHLAMMRRWSIILVAVEIYQAIVGYSQYFAHLNPWLVIWHMVGVSLAAAAVGALWCSVRPTPSPVLNRQSSA</sequence>
<dbReference type="InterPro" id="IPR050450">
    <property type="entry name" value="COX15/CtaA_HemeA_synthase"/>
</dbReference>
<evidence type="ECO:0000256" key="6">
    <source>
        <dbReference type="ARBA" id="ARBA00023002"/>
    </source>
</evidence>
<accession>Q6A7G2</accession>
<dbReference type="HOGENOM" id="CLU_060266_0_0_11"/>
<evidence type="ECO:0000256" key="3">
    <source>
        <dbReference type="ARBA" id="ARBA00022692"/>
    </source>
</evidence>
<dbReference type="Pfam" id="PF02628">
    <property type="entry name" value="COX15-CtaA"/>
    <property type="match status" value="1"/>
</dbReference>
<feature type="transmembrane region" description="Helical" evidence="12">
    <location>
        <begin position="153"/>
        <end position="173"/>
    </location>
</feature>
<gene>
    <name evidence="13" type="ordered locus">PPA1559</name>
</gene>
<comment type="pathway">
    <text evidence="11">Porphyrin-containing compound metabolism.</text>
</comment>
<dbReference type="GO" id="GO:0046872">
    <property type="term" value="F:metal ion binding"/>
    <property type="evidence" value="ECO:0007669"/>
    <property type="project" value="UniProtKB-KW"/>
</dbReference>
<dbReference type="AlphaFoldDB" id="Q6A7G2"/>
<organism evidence="13 14">
    <name type="scientific">Cutibacterium acnes (strain DSM 16379 / KPA171202)</name>
    <name type="common">Propionibacterium acnes</name>
    <dbReference type="NCBI Taxonomy" id="267747"/>
    <lineage>
        <taxon>Bacteria</taxon>
        <taxon>Bacillati</taxon>
        <taxon>Actinomycetota</taxon>
        <taxon>Actinomycetes</taxon>
        <taxon>Propionibacteriales</taxon>
        <taxon>Propionibacteriaceae</taxon>
        <taxon>Cutibacterium</taxon>
    </lineage>
</organism>
<dbReference type="PANTHER" id="PTHR35457">
    <property type="entry name" value="HEME A SYNTHASE"/>
    <property type="match status" value="1"/>
</dbReference>
<feature type="transmembrane region" description="Helical" evidence="12">
    <location>
        <begin position="261"/>
        <end position="282"/>
    </location>
</feature>
<keyword evidence="6" id="KW-0560">Oxidoreductase</keyword>
<evidence type="ECO:0000256" key="1">
    <source>
        <dbReference type="ARBA" id="ARBA00004141"/>
    </source>
</evidence>
<evidence type="ECO:0000313" key="13">
    <source>
        <dbReference type="EMBL" id="AAT83303.1"/>
    </source>
</evidence>
<feature type="transmembrane region" description="Helical" evidence="12">
    <location>
        <begin position="220"/>
        <end position="241"/>
    </location>
</feature>
<proteinExistence type="predicted"/>
<keyword evidence="2" id="KW-1003">Cell membrane</keyword>
<keyword evidence="4" id="KW-0479">Metal-binding</keyword>